<dbReference type="OrthoDB" id="10261563at2759"/>
<feature type="compositionally biased region" description="Basic and acidic residues" evidence="1">
    <location>
        <begin position="245"/>
        <end position="272"/>
    </location>
</feature>
<dbReference type="Proteomes" id="UP000262825">
    <property type="component" value="Unassembled WGS sequence"/>
</dbReference>
<dbReference type="InterPro" id="IPR019327">
    <property type="entry name" value="WKF"/>
</dbReference>
<feature type="domain" description="WKF" evidence="2">
    <location>
        <begin position="109"/>
        <end position="217"/>
    </location>
</feature>
<dbReference type="EMBL" id="UFAJ01000187">
    <property type="protein sequence ID" value="SSD59693.1"/>
    <property type="molecule type" value="Genomic_DNA"/>
</dbReference>
<dbReference type="AlphaFoldDB" id="A0A376B4W1"/>
<keyword evidence="4" id="KW-1185">Reference proteome</keyword>
<dbReference type="VEuPathDB" id="FungiDB:SCODWIG_01454"/>
<proteinExistence type="predicted"/>
<accession>A0A376B4W1</accession>
<evidence type="ECO:0000313" key="3">
    <source>
        <dbReference type="EMBL" id="SSD59693.1"/>
    </source>
</evidence>
<dbReference type="PANTHER" id="PTHR22306">
    <property type="entry name" value="CHROMOSOME 7 OPEN READING FRAME 50"/>
    <property type="match status" value="1"/>
</dbReference>
<organism evidence="3 4">
    <name type="scientific">Saccharomycodes ludwigii</name>
    <dbReference type="NCBI Taxonomy" id="36035"/>
    <lineage>
        <taxon>Eukaryota</taxon>
        <taxon>Fungi</taxon>
        <taxon>Dikarya</taxon>
        <taxon>Ascomycota</taxon>
        <taxon>Saccharomycotina</taxon>
        <taxon>Saccharomycetes</taxon>
        <taxon>Saccharomycodales</taxon>
        <taxon>Saccharomycodaceae</taxon>
        <taxon>Saccharomycodes</taxon>
    </lineage>
</organism>
<dbReference type="PANTHER" id="PTHR22306:SF2">
    <property type="entry name" value="CHROMOSOME 7 OPEN READING FRAME 50"/>
    <property type="match status" value="1"/>
</dbReference>
<name>A0A376B4W1_9ASCO</name>
<feature type="region of interest" description="Disordered" evidence="1">
    <location>
        <begin position="71"/>
        <end position="95"/>
    </location>
</feature>
<feature type="compositionally biased region" description="Basic and acidic residues" evidence="1">
    <location>
        <begin position="79"/>
        <end position="95"/>
    </location>
</feature>
<evidence type="ECO:0000259" key="2">
    <source>
        <dbReference type="Pfam" id="PF10180"/>
    </source>
</evidence>
<feature type="region of interest" description="Disordered" evidence="1">
    <location>
        <begin position="1"/>
        <end position="45"/>
    </location>
</feature>
<reference evidence="4" key="1">
    <citation type="submission" date="2018-06" db="EMBL/GenBank/DDBJ databases">
        <authorList>
            <person name="Guldener U."/>
        </authorList>
    </citation>
    <scope>NUCLEOTIDE SEQUENCE [LARGE SCALE GENOMIC DNA]</scope>
    <source>
        <strain evidence="4">UTAD17</strain>
    </source>
</reference>
<protein>
    <recommendedName>
        <fullName evidence="2">WKF domain-containing protein</fullName>
    </recommendedName>
</protein>
<sequence length="303" mass="36036">MSQHVPAWKKIAIKQKRDQPVNTPFDAKHKRKSQESDDPLNITTHLATGSLTKREKRRILKGDDLYSTQTSANLKKQKKSADQYQKKREKLPKDERMLQRKSVLKDQLRYLIEFYQSKLRETTNNDLPNNSYLLPEQLCQLEMVKKNIKPITSDTPDQKIQVINIWKFNKNKQNWIIKNLFKIDDDFIPTEFNPLLLKYFENLKSEHLKNDLINRCVKNLENWNEYIDHQELEMQKLLLENNSDDNSKEGNEEHTKEDETEQEKKLKNDADKVVQPNKDVIHRSKIILEVLKPNNAFTLKDWD</sequence>
<evidence type="ECO:0000256" key="1">
    <source>
        <dbReference type="SAM" id="MobiDB-lite"/>
    </source>
</evidence>
<evidence type="ECO:0000313" key="4">
    <source>
        <dbReference type="Proteomes" id="UP000262825"/>
    </source>
</evidence>
<dbReference type="Pfam" id="PF10180">
    <property type="entry name" value="WKF"/>
    <property type="match status" value="1"/>
</dbReference>
<feature type="region of interest" description="Disordered" evidence="1">
    <location>
        <begin position="242"/>
        <end position="276"/>
    </location>
</feature>
<gene>
    <name evidence="3" type="ORF">SCODWIG_01454</name>
</gene>